<evidence type="ECO:0000256" key="1">
    <source>
        <dbReference type="ARBA" id="ARBA00022801"/>
    </source>
</evidence>
<dbReference type="PANTHER" id="PTHR46377">
    <property type="entry name" value="DUAL SPECIFICITY PROTEIN PHOSPHATASE 19"/>
    <property type="match status" value="1"/>
</dbReference>
<dbReference type="SMART" id="SM00195">
    <property type="entry name" value="DSPc"/>
    <property type="match status" value="1"/>
</dbReference>
<dbReference type="AlphaFoldDB" id="A0A7S0KIR1"/>
<sequence length="256" mass="27643">MASAEVGLAPSGCESYSPTYLAQALPDTLRLLRKRGAWEMSDHNEIAGQGERVRKILSLVKCLLTAKKVKSDSEPSEVVPDVFLGSIGAAHNREVLERLGITHILTVAGGFEPKFPESYVYECVDVKDVPEERLCVHFDRCLKFIAKCLLDGGRVLVHCFAGKSRSATVCAAYIMATEGLSLEETLRAIGNARPAAAPNHGFMAQLASFERELTRARTEGRLLGRVQLDARRAASGLEELAAKSGDEGEEGAGTIV</sequence>
<dbReference type="CDD" id="cd14498">
    <property type="entry name" value="DSP"/>
    <property type="match status" value="1"/>
</dbReference>
<dbReference type="InterPro" id="IPR016130">
    <property type="entry name" value="Tyr_Pase_AS"/>
</dbReference>
<protein>
    <recommendedName>
        <fullName evidence="6">Dual specificity phosphatase</fullName>
    </recommendedName>
</protein>
<proteinExistence type="predicted"/>
<feature type="domain" description="Tyrosine-protein phosphatase" evidence="3">
    <location>
        <begin position="74"/>
        <end position="215"/>
    </location>
</feature>
<name>A0A7S0KIR1_MICPS</name>
<dbReference type="InterPro" id="IPR029021">
    <property type="entry name" value="Prot-tyrosine_phosphatase-like"/>
</dbReference>
<dbReference type="PANTHER" id="PTHR46377:SF5">
    <property type="entry name" value="DUAL SPECIFICITY PHOSPHATASE"/>
    <property type="match status" value="1"/>
</dbReference>
<dbReference type="GO" id="GO:0008579">
    <property type="term" value="F:JUN kinase phosphatase activity"/>
    <property type="evidence" value="ECO:0007669"/>
    <property type="project" value="TreeGrafter"/>
</dbReference>
<reference evidence="5" key="1">
    <citation type="submission" date="2021-01" db="EMBL/GenBank/DDBJ databases">
        <authorList>
            <person name="Corre E."/>
            <person name="Pelletier E."/>
            <person name="Niang G."/>
            <person name="Scheremetjew M."/>
            <person name="Finn R."/>
            <person name="Kale V."/>
            <person name="Holt S."/>
            <person name="Cochrane G."/>
            <person name="Meng A."/>
            <person name="Brown T."/>
            <person name="Cohen L."/>
        </authorList>
    </citation>
    <scope>NUCLEOTIDE SEQUENCE</scope>
    <source>
        <strain evidence="5">CCMP494</strain>
    </source>
</reference>
<dbReference type="Gene3D" id="3.90.190.10">
    <property type="entry name" value="Protein tyrosine phosphatase superfamily"/>
    <property type="match status" value="1"/>
</dbReference>
<dbReference type="InterPro" id="IPR020422">
    <property type="entry name" value="TYR_PHOSPHATASE_DUAL_dom"/>
</dbReference>
<gene>
    <name evidence="5" type="ORF">MSP1404_LOCUS3747</name>
</gene>
<dbReference type="PROSITE" id="PS50054">
    <property type="entry name" value="TYR_PHOSPHATASE_DUAL"/>
    <property type="match status" value="1"/>
</dbReference>
<dbReference type="SMART" id="SM00404">
    <property type="entry name" value="PTPc_motif"/>
    <property type="match status" value="1"/>
</dbReference>
<evidence type="ECO:0000259" key="3">
    <source>
        <dbReference type="PROSITE" id="PS50054"/>
    </source>
</evidence>
<evidence type="ECO:0008006" key="6">
    <source>
        <dbReference type="Google" id="ProtNLM"/>
    </source>
</evidence>
<dbReference type="GO" id="GO:0005737">
    <property type="term" value="C:cytoplasm"/>
    <property type="evidence" value="ECO:0007669"/>
    <property type="project" value="TreeGrafter"/>
</dbReference>
<evidence type="ECO:0000259" key="4">
    <source>
        <dbReference type="PROSITE" id="PS50056"/>
    </source>
</evidence>
<organism evidence="5">
    <name type="scientific">Micromonas pusilla</name>
    <name type="common">Picoplanktonic green alga</name>
    <name type="synonym">Chromulina pusilla</name>
    <dbReference type="NCBI Taxonomy" id="38833"/>
    <lineage>
        <taxon>Eukaryota</taxon>
        <taxon>Viridiplantae</taxon>
        <taxon>Chlorophyta</taxon>
        <taxon>Mamiellophyceae</taxon>
        <taxon>Mamiellales</taxon>
        <taxon>Mamiellaceae</taxon>
        <taxon>Micromonas</taxon>
    </lineage>
</organism>
<dbReference type="PROSITE" id="PS00383">
    <property type="entry name" value="TYR_PHOSPHATASE_1"/>
    <property type="match status" value="1"/>
</dbReference>
<accession>A0A7S0KIR1</accession>
<dbReference type="InterPro" id="IPR000387">
    <property type="entry name" value="Tyr_Pase_dom"/>
</dbReference>
<dbReference type="InterPro" id="IPR003595">
    <property type="entry name" value="Tyr_Pase_cat"/>
</dbReference>
<dbReference type="Pfam" id="PF00782">
    <property type="entry name" value="DSPc"/>
    <property type="match status" value="1"/>
</dbReference>
<evidence type="ECO:0000313" key="5">
    <source>
        <dbReference type="EMBL" id="CAD8582799.1"/>
    </source>
</evidence>
<dbReference type="SUPFAM" id="SSF52799">
    <property type="entry name" value="(Phosphotyrosine protein) phosphatases II"/>
    <property type="match status" value="1"/>
</dbReference>
<dbReference type="EMBL" id="HBEV01004907">
    <property type="protein sequence ID" value="CAD8582799.1"/>
    <property type="molecule type" value="Transcribed_RNA"/>
</dbReference>
<evidence type="ECO:0000256" key="2">
    <source>
        <dbReference type="ARBA" id="ARBA00022912"/>
    </source>
</evidence>
<dbReference type="InterPro" id="IPR000340">
    <property type="entry name" value="Dual-sp_phosphatase_cat-dom"/>
</dbReference>
<keyword evidence="2" id="KW-0904">Protein phosphatase</keyword>
<dbReference type="PROSITE" id="PS50056">
    <property type="entry name" value="TYR_PHOSPHATASE_2"/>
    <property type="match status" value="1"/>
</dbReference>
<keyword evidence="1" id="KW-0378">Hydrolase</keyword>
<feature type="domain" description="Tyrosine specific protein phosphatases" evidence="4">
    <location>
        <begin position="136"/>
        <end position="194"/>
    </location>
</feature>